<evidence type="ECO:0008006" key="3">
    <source>
        <dbReference type="Google" id="ProtNLM"/>
    </source>
</evidence>
<dbReference type="AlphaFoldDB" id="A0AA37SXS1"/>
<proteinExistence type="predicted"/>
<name>A0AA37SXS1_9ALTE</name>
<dbReference type="InterPro" id="IPR022172">
    <property type="entry name" value="DUF3703"/>
</dbReference>
<dbReference type="Pfam" id="PF12487">
    <property type="entry name" value="DUF3703"/>
    <property type="match status" value="1"/>
</dbReference>
<reference evidence="1" key="1">
    <citation type="journal article" date="2014" name="Int. J. Syst. Evol. Microbiol.">
        <title>Complete genome sequence of Corynebacterium casei LMG S-19264T (=DSM 44701T), isolated from a smear-ripened cheese.</title>
        <authorList>
            <consortium name="US DOE Joint Genome Institute (JGI-PGF)"/>
            <person name="Walter F."/>
            <person name="Albersmeier A."/>
            <person name="Kalinowski J."/>
            <person name="Ruckert C."/>
        </authorList>
    </citation>
    <scope>NUCLEOTIDE SEQUENCE</scope>
    <source>
        <strain evidence="1">NBRC 110023</strain>
    </source>
</reference>
<keyword evidence="2" id="KW-1185">Reference proteome</keyword>
<dbReference type="EMBL" id="BSOT01000005">
    <property type="protein sequence ID" value="GLR70065.1"/>
    <property type="molecule type" value="Genomic_DNA"/>
</dbReference>
<reference evidence="1" key="2">
    <citation type="submission" date="2023-01" db="EMBL/GenBank/DDBJ databases">
        <title>Draft genome sequence of Agaribacter marinus strain NBRC 110023.</title>
        <authorList>
            <person name="Sun Q."/>
            <person name="Mori K."/>
        </authorList>
    </citation>
    <scope>NUCLEOTIDE SEQUENCE</scope>
    <source>
        <strain evidence="1">NBRC 110023</strain>
    </source>
</reference>
<evidence type="ECO:0000313" key="1">
    <source>
        <dbReference type="EMBL" id="GLR70065.1"/>
    </source>
</evidence>
<dbReference type="RefSeq" id="WP_284216370.1">
    <property type="nucleotide sequence ID" value="NZ_BSOT01000005.1"/>
</dbReference>
<organism evidence="1 2">
    <name type="scientific">Agaribacter marinus</name>
    <dbReference type="NCBI Taxonomy" id="1431249"/>
    <lineage>
        <taxon>Bacteria</taxon>
        <taxon>Pseudomonadati</taxon>
        <taxon>Pseudomonadota</taxon>
        <taxon>Gammaproteobacteria</taxon>
        <taxon>Alteromonadales</taxon>
        <taxon>Alteromonadaceae</taxon>
        <taxon>Agaribacter</taxon>
    </lineage>
</organism>
<dbReference type="Proteomes" id="UP001156601">
    <property type="component" value="Unassembled WGS sequence"/>
</dbReference>
<sequence>MNFTQAAKPYVTQKLNEAHKSFTNKDDEAGFTALEDAHVIGQHSTYHHTLVHYEMLKFGLKRKDTKEVFGQLFRLIGAVTKTAVGLLPEGNTGGANVSPFKPMPISQANKAILDKIKHAQS</sequence>
<accession>A0AA37SXS1</accession>
<protein>
    <recommendedName>
        <fullName evidence="3">DUF3703 domain-containing protein</fullName>
    </recommendedName>
</protein>
<gene>
    <name evidence="1" type="ORF">GCM10007852_09730</name>
</gene>
<evidence type="ECO:0000313" key="2">
    <source>
        <dbReference type="Proteomes" id="UP001156601"/>
    </source>
</evidence>
<comment type="caution">
    <text evidence="1">The sequence shown here is derived from an EMBL/GenBank/DDBJ whole genome shotgun (WGS) entry which is preliminary data.</text>
</comment>